<evidence type="ECO:0000256" key="1">
    <source>
        <dbReference type="ARBA" id="ARBA00004141"/>
    </source>
</evidence>
<protein>
    <recommendedName>
        <fullName evidence="9">Ion transporter</fullName>
    </recommendedName>
</protein>
<feature type="region of interest" description="Disordered" evidence="5">
    <location>
        <begin position="263"/>
        <end position="290"/>
    </location>
</feature>
<feature type="transmembrane region" description="Helical" evidence="6">
    <location>
        <begin position="60"/>
        <end position="81"/>
    </location>
</feature>
<name>A0ABN2RQJ2_9PSEU</name>
<keyword evidence="3 6" id="KW-1133">Transmembrane helix</keyword>
<accession>A0ABN2RQJ2</accession>
<organism evidence="7 8">
    <name type="scientific">Amycolatopsis minnesotensis</name>
    <dbReference type="NCBI Taxonomy" id="337894"/>
    <lineage>
        <taxon>Bacteria</taxon>
        <taxon>Bacillati</taxon>
        <taxon>Actinomycetota</taxon>
        <taxon>Actinomycetes</taxon>
        <taxon>Pseudonocardiales</taxon>
        <taxon>Pseudonocardiaceae</taxon>
        <taxon>Amycolatopsis</taxon>
    </lineage>
</organism>
<feature type="transmembrane region" description="Helical" evidence="6">
    <location>
        <begin position="101"/>
        <end position="124"/>
    </location>
</feature>
<sequence>MATNGESGEPGAGAHGREPELNTGVLPGNVHADDWIMLALAVVSVGLLGFMAFSPSARDTGMWVFYTDCAVCALFLAEFGWRWRKRRWDVRFLVRNWYELFAMIPVAHPGLAGHQFLLVVLLLVRIGRAADRAVGEQFTYRLVDKLSEPIVRAIKKPITIAVMDEVVKVVETGNYPENLARSLTANQDELRAIISEKLSEDRQLGKLRHIPFHDEIVRGVVDTSFRVVLEVLQDPRIDDFFSAVVRDNRLQIRQAVELGLNEEGADDDGKLPTRTQRAAAREFDERRGRA</sequence>
<dbReference type="InterPro" id="IPR027359">
    <property type="entry name" value="Volt_channel_dom_sf"/>
</dbReference>
<dbReference type="EMBL" id="BAAANN010000024">
    <property type="protein sequence ID" value="GAA1973190.1"/>
    <property type="molecule type" value="Genomic_DNA"/>
</dbReference>
<dbReference type="Gene3D" id="1.20.120.350">
    <property type="entry name" value="Voltage-gated potassium channels. Chain C"/>
    <property type="match status" value="1"/>
</dbReference>
<dbReference type="SUPFAM" id="SSF81324">
    <property type="entry name" value="Voltage-gated potassium channels"/>
    <property type="match status" value="1"/>
</dbReference>
<evidence type="ECO:0000313" key="8">
    <source>
        <dbReference type="Proteomes" id="UP001501116"/>
    </source>
</evidence>
<dbReference type="Proteomes" id="UP001501116">
    <property type="component" value="Unassembled WGS sequence"/>
</dbReference>
<proteinExistence type="predicted"/>
<evidence type="ECO:0000256" key="5">
    <source>
        <dbReference type="SAM" id="MobiDB-lite"/>
    </source>
</evidence>
<keyword evidence="8" id="KW-1185">Reference proteome</keyword>
<evidence type="ECO:0008006" key="9">
    <source>
        <dbReference type="Google" id="ProtNLM"/>
    </source>
</evidence>
<evidence type="ECO:0000313" key="7">
    <source>
        <dbReference type="EMBL" id="GAA1973190.1"/>
    </source>
</evidence>
<reference evidence="7 8" key="1">
    <citation type="journal article" date="2019" name="Int. J. Syst. Evol. Microbiol.">
        <title>The Global Catalogue of Microorganisms (GCM) 10K type strain sequencing project: providing services to taxonomists for standard genome sequencing and annotation.</title>
        <authorList>
            <consortium name="The Broad Institute Genomics Platform"/>
            <consortium name="The Broad Institute Genome Sequencing Center for Infectious Disease"/>
            <person name="Wu L."/>
            <person name="Ma J."/>
        </authorList>
    </citation>
    <scope>NUCLEOTIDE SEQUENCE [LARGE SCALE GENOMIC DNA]</scope>
    <source>
        <strain evidence="7 8">JCM 14545</strain>
    </source>
</reference>
<evidence type="ECO:0000256" key="3">
    <source>
        <dbReference type="ARBA" id="ARBA00022989"/>
    </source>
</evidence>
<feature type="transmembrane region" description="Helical" evidence="6">
    <location>
        <begin position="35"/>
        <end position="53"/>
    </location>
</feature>
<evidence type="ECO:0000256" key="6">
    <source>
        <dbReference type="SAM" id="Phobius"/>
    </source>
</evidence>
<comment type="caution">
    <text evidence="7">The sequence shown here is derived from an EMBL/GenBank/DDBJ whole genome shotgun (WGS) entry which is preliminary data.</text>
</comment>
<keyword evidence="4 6" id="KW-0472">Membrane</keyword>
<feature type="compositionally biased region" description="Basic and acidic residues" evidence="5">
    <location>
        <begin position="279"/>
        <end position="290"/>
    </location>
</feature>
<evidence type="ECO:0000256" key="2">
    <source>
        <dbReference type="ARBA" id="ARBA00022692"/>
    </source>
</evidence>
<comment type="subcellular location">
    <subcellularLocation>
        <location evidence="1">Membrane</location>
        <topology evidence="1">Multi-pass membrane protein</topology>
    </subcellularLocation>
</comment>
<keyword evidence="2 6" id="KW-0812">Transmembrane</keyword>
<gene>
    <name evidence="7" type="ORF">GCM10009754_54930</name>
</gene>
<evidence type="ECO:0000256" key="4">
    <source>
        <dbReference type="ARBA" id="ARBA00023136"/>
    </source>
</evidence>